<feature type="compositionally biased region" description="Basic and acidic residues" evidence="1">
    <location>
        <begin position="1152"/>
        <end position="1162"/>
    </location>
</feature>
<dbReference type="OrthoDB" id="5086500at2759"/>
<feature type="region of interest" description="Disordered" evidence="1">
    <location>
        <begin position="856"/>
        <end position="894"/>
    </location>
</feature>
<feature type="compositionally biased region" description="Basic and acidic residues" evidence="1">
    <location>
        <begin position="863"/>
        <end position="872"/>
    </location>
</feature>
<protein>
    <recommendedName>
        <fullName evidence="2">NB-ARC domain-containing protein</fullName>
    </recommendedName>
</protein>
<evidence type="ECO:0000256" key="1">
    <source>
        <dbReference type="SAM" id="MobiDB-lite"/>
    </source>
</evidence>
<dbReference type="EMBL" id="NPHW01004071">
    <property type="protein sequence ID" value="OXV08493.1"/>
    <property type="molecule type" value="Genomic_DNA"/>
</dbReference>
<dbReference type="Gene3D" id="3.40.50.300">
    <property type="entry name" value="P-loop containing nucleotide triphosphate hydrolases"/>
    <property type="match status" value="1"/>
</dbReference>
<feature type="compositionally biased region" description="Basic and acidic residues" evidence="1">
    <location>
        <begin position="931"/>
        <end position="947"/>
    </location>
</feature>
<organism evidence="3 4">
    <name type="scientific">Elaphomyces granulatus</name>
    <dbReference type="NCBI Taxonomy" id="519963"/>
    <lineage>
        <taxon>Eukaryota</taxon>
        <taxon>Fungi</taxon>
        <taxon>Dikarya</taxon>
        <taxon>Ascomycota</taxon>
        <taxon>Pezizomycotina</taxon>
        <taxon>Eurotiomycetes</taxon>
        <taxon>Eurotiomycetidae</taxon>
        <taxon>Eurotiales</taxon>
        <taxon>Elaphomycetaceae</taxon>
        <taxon>Elaphomyces</taxon>
    </lineage>
</organism>
<feature type="region of interest" description="Disordered" evidence="1">
    <location>
        <begin position="1150"/>
        <end position="1177"/>
    </location>
</feature>
<dbReference type="SUPFAM" id="SSF53474">
    <property type="entry name" value="alpha/beta-Hydrolases"/>
    <property type="match status" value="1"/>
</dbReference>
<proteinExistence type="predicted"/>
<name>A0A232LWG3_9EURO</name>
<feature type="domain" description="NB-ARC" evidence="2">
    <location>
        <begin position="374"/>
        <end position="547"/>
    </location>
</feature>
<feature type="compositionally biased region" description="Low complexity" evidence="1">
    <location>
        <begin position="875"/>
        <end position="884"/>
    </location>
</feature>
<dbReference type="PANTHER" id="PTHR48187:SF2">
    <property type="entry name" value="LD21810P"/>
    <property type="match status" value="1"/>
</dbReference>
<accession>A0A232LWG3</accession>
<feature type="compositionally biased region" description="Polar residues" evidence="1">
    <location>
        <begin position="1115"/>
        <end position="1128"/>
    </location>
</feature>
<feature type="compositionally biased region" description="Pro residues" evidence="1">
    <location>
        <begin position="1093"/>
        <end position="1104"/>
    </location>
</feature>
<dbReference type="SUPFAM" id="SSF52540">
    <property type="entry name" value="P-loop containing nucleoside triphosphate hydrolases"/>
    <property type="match status" value="1"/>
</dbReference>
<reference evidence="3 4" key="1">
    <citation type="journal article" date="2015" name="Environ. Microbiol.">
        <title>Metagenome sequence of Elaphomyces granulatus from sporocarp tissue reveals Ascomycota ectomycorrhizal fingerprints of genome expansion and a Proteobacteria-rich microbiome.</title>
        <authorList>
            <person name="Quandt C.A."/>
            <person name="Kohler A."/>
            <person name="Hesse C.N."/>
            <person name="Sharpton T.J."/>
            <person name="Martin F."/>
            <person name="Spatafora J.W."/>
        </authorList>
    </citation>
    <scope>NUCLEOTIDE SEQUENCE [LARGE SCALE GENOMIC DNA]</scope>
    <source>
        <strain evidence="3 4">OSC145934</strain>
    </source>
</reference>
<sequence length="1404" mass="157046">MPDSNLRIKQFGLSEVYVSPQQPPLVDIVFVHGLNGHPKNTWTSKSGVFWPADLLPNIIASKRVRILTYGYNASVVSFTGGTSTDRLHHHAEKLAADLVANRSLRECLDRPIVFVCHSLGGLVVKRALIYCRNVVNEKIEHIRSVYVSTYGILFLGTPHNGSGFAKWGSLLQNICGAVLPKRFLDSSPQLIETLKTDSETLQNINRLFIEIMDRFRIYFFHETKPTDLGASRVMIVDNFSAAPDFAGVERTGIEANHSDMSKFEDEGAAGYEAVAEAILRYSREAPATITWRWMEEKKRRQVELTAKAIEIYGVPVEVPSRQIGDSTSQHHSGASSPVSLLGKSVDFGNSLLVQRPLFVVPPGFHPNDSFFGMQKELTELHTRLFKAKKRAERVMAVVICGGPGSGKTHLARQYVHLYRGDYTGGIFWIDAKSRYSASMCFWDIAQAMTLTDGREFNEPRTDNSERHVDAVRKWFETRENWLLIFDGISFHGDEDINVFRHFLPFSKNSSIIYTSVDQTLRKKTRLFEPYCLTVQKLAVDDALALLFKDLGIKKPTQEQLKKATEVVEYYECLPLAIHAISHRLSATSQPIEKYHIHSHLTDMKLAEPFRNIMDDLFNRNYIAALNLINLLSFFGHHVPVGLILLGRPALAADKVEIFSNSQSGDRGDIDTTLGVLIRYGLIERVSDPYLASLVVKTSQEQADQSASSFELSESTDSTRIAPPAVYQSFVDTIKIHSVVQGFCRDELKIQDQNDGFGDSSNKDSAGHVAKQRPGRYYSWLTVAVRILIKSYETAIEKSKSSGDPPLIKDYREYETQAERLLEHFPKKIPLYPSIVPDAHDKLKQVLKSIKRELDKLSPSSSEEPFRHEKSIFDRSSSSSSAPDSSTEEGLSRRSTWNLDDHVAIHVESPLEDVPPPGKLDLFPPHNIYKETLNEKDRGYESDSENLKPSRRVSPARSETSQATETPKIPLSERYQDEPSWQLVKLKTRASSVDRRRRYRNKMPRNLGSYRPTPTLTKLSSAQGQGSLSSVANVSVGASANNTDARTLLAAVHHSSPPPSRGGIIKAIMGRGRSQDQNQQTYASIVANGQRSPVPVPVSSPPPERGSPGLKRKMAQKSQDSLTSLSSDAHPSPVESRPTQFLALARSDPGLVPEHHLRPERNSEPGSQLHSRHPSVSRVNDITTDLPWSAPYPLADNNFPPLPFDDDISVTRIRQPSPFRSTTRALDPNAHPSAIMPGASPPQSIPGGYMSEPMSYDTSRQSHESWQTESASYSHTPGLSQARPLYNYSQHVVPQDQAIYETGAWVPNLKENRATEGDPYMTRGRSSPGTFRPATMLFGQHEVDIYAARQRVREENERERMPSPRAVPVPSPKLDITRQQENIPTRFRSSSSPARPDLTGLGLEY</sequence>
<evidence type="ECO:0000313" key="4">
    <source>
        <dbReference type="Proteomes" id="UP000243515"/>
    </source>
</evidence>
<feature type="compositionally biased region" description="Polar residues" evidence="1">
    <location>
        <begin position="1255"/>
        <end position="1276"/>
    </location>
</feature>
<evidence type="ECO:0000259" key="2">
    <source>
        <dbReference type="Pfam" id="PF00931"/>
    </source>
</evidence>
<dbReference type="InterPro" id="IPR029058">
    <property type="entry name" value="AB_hydrolase_fold"/>
</dbReference>
<keyword evidence="4" id="KW-1185">Reference proteome</keyword>
<dbReference type="InterPro" id="IPR002182">
    <property type="entry name" value="NB-ARC"/>
</dbReference>
<evidence type="ECO:0000313" key="3">
    <source>
        <dbReference type="EMBL" id="OXV08493.1"/>
    </source>
</evidence>
<feature type="region of interest" description="Disordered" evidence="1">
    <location>
        <begin position="1217"/>
        <end position="1276"/>
    </location>
</feature>
<feature type="region of interest" description="Disordered" evidence="1">
    <location>
        <begin position="1086"/>
        <end position="1137"/>
    </location>
</feature>
<gene>
    <name evidence="3" type="ORF">Egran_03744</name>
</gene>
<dbReference type="InterPro" id="IPR027417">
    <property type="entry name" value="P-loop_NTPase"/>
</dbReference>
<comment type="caution">
    <text evidence="3">The sequence shown here is derived from an EMBL/GenBank/DDBJ whole genome shotgun (WGS) entry which is preliminary data.</text>
</comment>
<dbReference type="PANTHER" id="PTHR48187">
    <property type="entry name" value="LD21810P"/>
    <property type="match status" value="1"/>
</dbReference>
<dbReference type="Pfam" id="PF00931">
    <property type="entry name" value="NB-ARC"/>
    <property type="match status" value="1"/>
</dbReference>
<dbReference type="GO" id="GO:0043531">
    <property type="term" value="F:ADP binding"/>
    <property type="evidence" value="ECO:0007669"/>
    <property type="project" value="InterPro"/>
</dbReference>
<dbReference type="Gene3D" id="3.40.50.1820">
    <property type="entry name" value="alpha/beta hydrolase"/>
    <property type="match status" value="1"/>
</dbReference>
<dbReference type="Proteomes" id="UP000243515">
    <property type="component" value="Unassembled WGS sequence"/>
</dbReference>
<feature type="region of interest" description="Disordered" evidence="1">
    <location>
        <begin position="1351"/>
        <end position="1404"/>
    </location>
</feature>
<feature type="region of interest" description="Disordered" evidence="1">
    <location>
        <begin position="1309"/>
        <end position="1331"/>
    </location>
</feature>
<feature type="region of interest" description="Disordered" evidence="1">
    <location>
        <begin position="931"/>
        <end position="968"/>
    </location>
</feature>
<feature type="compositionally biased region" description="Polar residues" evidence="1">
    <location>
        <begin position="1376"/>
        <end position="1392"/>
    </location>
</feature>
<feature type="compositionally biased region" description="Basic and acidic residues" evidence="1">
    <location>
        <begin position="1351"/>
        <end position="1361"/>
    </location>
</feature>
<feature type="region of interest" description="Disordered" evidence="1">
    <location>
        <begin position="1003"/>
        <end position="1023"/>
    </location>
</feature>